<dbReference type="Pfam" id="PF00005">
    <property type="entry name" value="ABC_tran"/>
    <property type="match status" value="1"/>
</dbReference>
<keyword evidence="4 6" id="KW-0067">ATP-binding</keyword>
<evidence type="ECO:0000313" key="6">
    <source>
        <dbReference type="EMBL" id="MDQ0474505.1"/>
    </source>
</evidence>
<dbReference type="PROSITE" id="PS00211">
    <property type="entry name" value="ABC_TRANSPORTER_1"/>
    <property type="match status" value="1"/>
</dbReference>
<evidence type="ECO:0000256" key="3">
    <source>
        <dbReference type="ARBA" id="ARBA00022741"/>
    </source>
</evidence>
<dbReference type="SUPFAM" id="SSF52540">
    <property type="entry name" value="P-loop containing nucleoside triphosphate hydrolases"/>
    <property type="match status" value="1"/>
</dbReference>
<dbReference type="InterPro" id="IPR027417">
    <property type="entry name" value="P-loop_NTPase"/>
</dbReference>
<comment type="similarity">
    <text evidence="1">Belongs to the ABC transporter superfamily.</text>
</comment>
<dbReference type="InterPro" id="IPR017871">
    <property type="entry name" value="ABC_transporter-like_CS"/>
</dbReference>
<dbReference type="RefSeq" id="WP_307284240.1">
    <property type="nucleotide sequence ID" value="NZ_JAUSVX010000023.1"/>
</dbReference>
<keyword evidence="2" id="KW-0813">Transport</keyword>
<dbReference type="GO" id="GO:0005524">
    <property type="term" value="F:ATP binding"/>
    <property type="evidence" value="ECO:0007669"/>
    <property type="project" value="UniProtKB-KW"/>
</dbReference>
<dbReference type="CDD" id="cd03293">
    <property type="entry name" value="ABC_NrtD_SsuB_transporters"/>
    <property type="match status" value="1"/>
</dbReference>
<dbReference type="Proteomes" id="UP001242480">
    <property type="component" value="Unassembled WGS sequence"/>
</dbReference>
<sequence>MAATIEIRALAKTFGSGAQAVHAFGPVDLTIPSGGFVSLLGPSGCGKSTLMLMIAGLLDASEGEVRVDGRRVETPQTDIGIMFQDNTLVPWRTVEGNVALQLELRGLDPAAYGARIRELLRSVRLEGFGARYPHELSGGMQQRAAFCQALVHDPDTLLFDEPLGKLDAMTREGIRGDLQALWMKRRPTVVFVTHSIEEAVQLSSTVCVITPRPGRIERMIDIDLPWPRDLEVKASPDFTRHVHTIQGIFRDYGVL</sequence>
<evidence type="ECO:0000256" key="1">
    <source>
        <dbReference type="ARBA" id="ARBA00005417"/>
    </source>
</evidence>
<protein>
    <submittedName>
        <fullName evidence="6">NitT/TauT family transport system ATP-binding protein</fullName>
    </submittedName>
</protein>
<proteinExistence type="inferred from homology"/>
<evidence type="ECO:0000256" key="4">
    <source>
        <dbReference type="ARBA" id="ARBA00022840"/>
    </source>
</evidence>
<keyword evidence="3" id="KW-0547">Nucleotide-binding</keyword>
<gene>
    <name evidence="6" type="ORF">QO011_007546</name>
</gene>
<dbReference type="SMART" id="SM00382">
    <property type="entry name" value="AAA"/>
    <property type="match status" value="1"/>
</dbReference>
<accession>A0ABU0JJQ3</accession>
<evidence type="ECO:0000313" key="7">
    <source>
        <dbReference type="Proteomes" id="UP001242480"/>
    </source>
</evidence>
<evidence type="ECO:0000259" key="5">
    <source>
        <dbReference type="PROSITE" id="PS50893"/>
    </source>
</evidence>
<feature type="domain" description="ABC transporter" evidence="5">
    <location>
        <begin position="5"/>
        <end position="236"/>
    </location>
</feature>
<dbReference type="PANTHER" id="PTHR42788:SF13">
    <property type="entry name" value="ALIPHATIC SULFONATES IMPORT ATP-BINDING PROTEIN SSUB"/>
    <property type="match status" value="1"/>
</dbReference>
<organism evidence="6 7">
    <name type="scientific">Labrys wisconsinensis</name>
    <dbReference type="NCBI Taxonomy" id="425677"/>
    <lineage>
        <taxon>Bacteria</taxon>
        <taxon>Pseudomonadati</taxon>
        <taxon>Pseudomonadota</taxon>
        <taxon>Alphaproteobacteria</taxon>
        <taxon>Hyphomicrobiales</taxon>
        <taxon>Xanthobacteraceae</taxon>
        <taxon>Labrys</taxon>
    </lineage>
</organism>
<keyword evidence="7" id="KW-1185">Reference proteome</keyword>
<dbReference type="InterPro" id="IPR003593">
    <property type="entry name" value="AAA+_ATPase"/>
</dbReference>
<dbReference type="InterPro" id="IPR003439">
    <property type="entry name" value="ABC_transporter-like_ATP-bd"/>
</dbReference>
<comment type="caution">
    <text evidence="6">The sequence shown here is derived from an EMBL/GenBank/DDBJ whole genome shotgun (WGS) entry which is preliminary data.</text>
</comment>
<dbReference type="PANTHER" id="PTHR42788">
    <property type="entry name" value="TAURINE IMPORT ATP-BINDING PROTEIN-RELATED"/>
    <property type="match status" value="1"/>
</dbReference>
<dbReference type="EMBL" id="JAUSVX010000023">
    <property type="protein sequence ID" value="MDQ0474505.1"/>
    <property type="molecule type" value="Genomic_DNA"/>
</dbReference>
<name>A0ABU0JJQ3_9HYPH</name>
<dbReference type="InterPro" id="IPR050166">
    <property type="entry name" value="ABC_transporter_ATP-bind"/>
</dbReference>
<evidence type="ECO:0000256" key="2">
    <source>
        <dbReference type="ARBA" id="ARBA00022448"/>
    </source>
</evidence>
<dbReference type="Gene3D" id="3.40.50.300">
    <property type="entry name" value="P-loop containing nucleotide triphosphate hydrolases"/>
    <property type="match status" value="1"/>
</dbReference>
<reference evidence="6 7" key="1">
    <citation type="submission" date="2023-07" db="EMBL/GenBank/DDBJ databases">
        <title>Genomic Encyclopedia of Type Strains, Phase IV (KMG-IV): sequencing the most valuable type-strain genomes for metagenomic binning, comparative biology and taxonomic classification.</title>
        <authorList>
            <person name="Goeker M."/>
        </authorList>
    </citation>
    <scope>NUCLEOTIDE SEQUENCE [LARGE SCALE GENOMIC DNA]</scope>
    <source>
        <strain evidence="6 7">DSM 19619</strain>
    </source>
</reference>
<dbReference type="PROSITE" id="PS50893">
    <property type="entry name" value="ABC_TRANSPORTER_2"/>
    <property type="match status" value="1"/>
</dbReference>